<evidence type="ECO:0000313" key="7">
    <source>
        <dbReference type="EMBL" id="GJN50737.1"/>
    </source>
</evidence>
<dbReference type="GO" id="GO:0003700">
    <property type="term" value="F:DNA-binding transcription factor activity"/>
    <property type="evidence" value="ECO:0007669"/>
    <property type="project" value="TreeGrafter"/>
</dbReference>
<keyword evidence="9" id="KW-1185">Reference proteome</keyword>
<dbReference type="InterPro" id="IPR001647">
    <property type="entry name" value="HTH_TetR"/>
</dbReference>
<evidence type="ECO:0000313" key="9">
    <source>
        <dbReference type="Proteomes" id="UP001054892"/>
    </source>
</evidence>
<dbReference type="PANTHER" id="PTHR30055">
    <property type="entry name" value="HTH-TYPE TRANSCRIPTIONAL REGULATOR RUTR"/>
    <property type="match status" value="1"/>
</dbReference>
<dbReference type="Pfam" id="PF00440">
    <property type="entry name" value="TetR_N"/>
    <property type="match status" value="1"/>
</dbReference>
<dbReference type="Proteomes" id="UP000509383">
    <property type="component" value="Chromosome"/>
</dbReference>
<evidence type="ECO:0000256" key="1">
    <source>
        <dbReference type="ARBA" id="ARBA00023015"/>
    </source>
</evidence>
<dbReference type="Proteomes" id="UP001054892">
    <property type="component" value="Unassembled WGS sequence"/>
</dbReference>
<evidence type="ECO:0000256" key="3">
    <source>
        <dbReference type="ARBA" id="ARBA00023163"/>
    </source>
</evidence>
<evidence type="ECO:0000259" key="5">
    <source>
        <dbReference type="PROSITE" id="PS50977"/>
    </source>
</evidence>
<keyword evidence="3" id="KW-0804">Transcription</keyword>
<evidence type="ECO:0000313" key="6">
    <source>
        <dbReference type="EMBL" id="BCG26528.1"/>
    </source>
</evidence>
<dbReference type="GO" id="GO:0000976">
    <property type="term" value="F:transcription cis-regulatory region binding"/>
    <property type="evidence" value="ECO:0007669"/>
    <property type="project" value="TreeGrafter"/>
</dbReference>
<dbReference type="Gene3D" id="1.10.357.10">
    <property type="entry name" value="Tetracycline Repressor, domain 2"/>
    <property type="match status" value="1"/>
</dbReference>
<protein>
    <submittedName>
        <fullName evidence="6 7">Transcriptional regulator, TetR</fullName>
    </submittedName>
</protein>
<keyword evidence="1" id="KW-0805">Transcription regulation</keyword>
<dbReference type="EMBL" id="BQKM01000001">
    <property type="protein sequence ID" value="GJN50737.1"/>
    <property type="molecule type" value="Genomic_DNA"/>
</dbReference>
<dbReference type="PANTHER" id="PTHR30055:SF234">
    <property type="entry name" value="HTH-TYPE TRANSCRIPTIONAL REGULATOR BETI"/>
    <property type="match status" value="1"/>
</dbReference>
<keyword evidence="2 4" id="KW-0238">DNA-binding</keyword>
<dbReference type="PRINTS" id="PR00455">
    <property type="entry name" value="HTHTETR"/>
</dbReference>
<dbReference type="AlphaFoldDB" id="A0A6J4EAV8"/>
<dbReference type="InterPro" id="IPR050109">
    <property type="entry name" value="HTH-type_TetR-like_transc_reg"/>
</dbReference>
<dbReference type="InterPro" id="IPR036271">
    <property type="entry name" value="Tet_transcr_reg_TetR-rel_C_sf"/>
</dbReference>
<reference evidence="6 8" key="1">
    <citation type="submission" date="2020-05" db="EMBL/GenBank/DDBJ databases">
        <title>Characterization of novel class B3 metallo-beta-lactamase from novel Pseudomonas species.</title>
        <authorList>
            <person name="Yamada K."/>
            <person name="Aoki K."/>
            <person name="Ishii Y."/>
        </authorList>
    </citation>
    <scope>NUCLEOTIDE SEQUENCE [LARGE SCALE GENOMIC DNA]</scope>
    <source>
        <strain evidence="6 8">TUM18999</strain>
        <strain evidence="7 9">TUM20286</strain>
    </source>
</reference>
<dbReference type="SUPFAM" id="SSF46689">
    <property type="entry name" value="Homeodomain-like"/>
    <property type="match status" value="1"/>
</dbReference>
<evidence type="ECO:0000256" key="2">
    <source>
        <dbReference type="ARBA" id="ARBA00023125"/>
    </source>
</evidence>
<organism evidence="6 8">
    <name type="scientific">Pseudomonas tohonis</name>
    <dbReference type="NCBI Taxonomy" id="2725477"/>
    <lineage>
        <taxon>Bacteria</taxon>
        <taxon>Pseudomonadati</taxon>
        <taxon>Pseudomonadota</taxon>
        <taxon>Gammaproteobacteria</taxon>
        <taxon>Pseudomonadales</taxon>
        <taxon>Pseudomonadaceae</taxon>
        <taxon>Pseudomonas</taxon>
    </lineage>
</organism>
<dbReference type="InterPro" id="IPR009057">
    <property type="entry name" value="Homeodomain-like_sf"/>
</dbReference>
<dbReference type="RefSeq" id="WP_173176135.1">
    <property type="nucleotide sequence ID" value="NZ_AP023189.1"/>
</dbReference>
<feature type="DNA-binding region" description="H-T-H motif" evidence="4">
    <location>
        <begin position="31"/>
        <end position="50"/>
    </location>
</feature>
<evidence type="ECO:0000256" key="4">
    <source>
        <dbReference type="PROSITE-ProRule" id="PRU00335"/>
    </source>
</evidence>
<name>A0A6J4EAV8_9PSED</name>
<accession>A0A6J4EAV8</accession>
<dbReference type="PROSITE" id="PS50977">
    <property type="entry name" value="HTH_TETR_2"/>
    <property type="match status" value="1"/>
</dbReference>
<evidence type="ECO:0000313" key="8">
    <source>
        <dbReference type="Proteomes" id="UP000509383"/>
    </source>
</evidence>
<dbReference type="KEGG" id="ptw:TUM18999_47190"/>
<dbReference type="EMBL" id="AP023189">
    <property type="protein sequence ID" value="BCG26528.1"/>
    <property type="molecule type" value="Genomic_DNA"/>
</dbReference>
<proteinExistence type="predicted"/>
<feature type="domain" description="HTH tetR-type" evidence="5">
    <location>
        <begin position="9"/>
        <end position="68"/>
    </location>
</feature>
<sequence>MTDLSPKAQRTRASLMDAARDELLELGGGLEVGRVAERAGVSVGLIYRYFASRAGLLAAVAEDFHDRYQAEVMAADPLPGAEDWCSREEQRVRRAVQFVYGEPLAPLLLVSLAREPEVAALEARRIAENVRQGADNIRRGQAAGQLNAGLDPELVSAMILGGMHQALLEALGRSPRPPAEQLSRQLWHFIRGALAPLQPT</sequence>
<gene>
    <name evidence="6" type="ORF">TUM18999_47190</name>
    <name evidence="7" type="ORF">TUM20286_04890</name>
</gene>
<dbReference type="SUPFAM" id="SSF48498">
    <property type="entry name" value="Tetracyclin repressor-like, C-terminal domain"/>
    <property type="match status" value="1"/>
</dbReference>